<feature type="compositionally biased region" description="Basic and acidic residues" evidence="6">
    <location>
        <begin position="340"/>
        <end position="358"/>
    </location>
</feature>
<feature type="transmembrane region" description="Helical" evidence="7">
    <location>
        <begin position="143"/>
        <end position="171"/>
    </location>
</feature>
<dbReference type="Pfam" id="PF20684">
    <property type="entry name" value="Fung_rhodopsin"/>
    <property type="match status" value="1"/>
</dbReference>
<evidence type="ECO:0000256" key="5">
    <source>
        <dbReference type="ARBA" id="ARBA00038359"/>
    </source>
</evidence>
<comment type="subcellular location">
    <subcellularLocation>
        <location evidence="1">Membrane</location>
        <topology evidence="1">Multi-pass membrane protein</topology>
    </subcellularLocation>
</comment>
<feature type="transmembrane region" description="Helical" evidence="7">
    <location>
        <begin position="191"/>
        <end position="214"/>
    </location>
</feature>
<dbReference type="HOGENOM" id="CLU_028200_12_0_1"/>
<dbReference type="PANTHER" id="PTHR33048">
    <property type="entry name" value="PTH11-LIKE INTEGRAL MEMBRANE PROTEIN (AFU_ORTHOLOGUE AFUA_5G11245)"/>
    <property type="match status" value="1"/>
</dbReference>
<name>W3XGJ4_PESFW</name>
<dbReference type="AlphaFoldDB" id="W3XGJ4"/>
<feature type="transmembrane region" description="Helical" evidence="7">
    <location>
        <begin position="226"/>
        <end position="251"/>
    </location>
</feature>
<comment type="similarity">
    <text evidence="5">Belongs to the SAT4 family.</text>
</comment>
<dbReference type="RefSeq" id="XP_007829113.1">
    <property type="nucleotide sequence ID" value="XM_007830922.1"/>
</dbReference>
<evidence type="ECO:0000313" key="10">
    <source>
        <dbReference type="Proteomes" id="UP000030651"/>
    </source>
</evidence>
<feature type="domain" description="Rhodopsin" evidence="8">
    <location>
        <begin position="50"/>
        <end position="288"/>
    </location>
</feature>
<evidence type="ECO:0000256" key="4">
    <source>
        <dbReference type="ARBA" id="ARBA00023136"/>
    </source>
</evidence>
<organism evidence="9 10">
    <name type="scientific">Pestalotiopsis fici (strain W106-1 / CGMCC3.15140)</name>
    <dbReference type="NCBI Taxonomy" id="1229662"/>
    <lineage>
        <taxon>Eukaryota</taxon>
        <taxon>Fungi</taxon>
        <taxon>Dikarya</taxon>
        <taxon>Ascomycota</taxon>
        <taxon>Pezizomycotina</taxon>
        <taxon>Sordariomycetes</taxon>
        <taxon>Xylariomycetidae</taxon>
        <taxon>Amphisphaeriales</taxon>
        <taxon>Sporocadaceae</taxon>
        <taxon>Pestalotiopsis</taxon>
    </lineage>
</organism>
<proteinExistence type="inferred from homology"/>
<evidence type="ECO:0000256" key="7">
    <source>
        <dbReference type="SAM" id="Phobius"/>
    </source>
</evidence>
<feature type="region of interest" description="Disordered" evidence="6">
    <location>
        <begin position="340"/>
        <end position="405"/>
    </location>
</feature>
<dbReference type="InterPro" id="IPR052337">
    <property type="entry name" value="SAT4-like"/>
</dbReference>
<dbReference type="Proteomes" id="UP000030651">
    <property type="component" value="Unassembled WGS sequence"/>
</dbReference>
<accession>W3XGJ4</accession>
<dbReference type="OMA" id="RNAYWIF"/>
<dbReference type="PANTHER" id="PTHR33048:SF124">
    <property type="entry name" value="INTEGRAL MEMBRANE PROTEIN"/>
    <property type="match status" value="1"/>
</dbReference>
<keyword evidence="2 7" id="KW-0812">Transmembrane</keyword>
<evidence type="ECO:0000256" key="6">
    <source>
        <dbReference type="SAM" id="MobiDB-lite"/>
    </source>
</evidence>
<evidence type="ECO:0000256" key="1">
    <source>
        <dbReference type="ARBA" id="ARBA00004141"/>
    </source>
</evidence>
<feature type="transmembrane region" description="Helical" evidence="7">
    <location>
        <begin position="108"/>
        <end position="131"/>
    </location>
</feature>
<feature type="region of interest" description="Disordered" evidence="6">
    <location>
        <begin position="298"/>
        <end position="325"/>
    </location>
</feature>
<evidence type="ECO:0000313" key="9">
    <source>
        <dbReference type="EMBL" id="ETS84316.1"/>
    </source>
</evidence>
<dbReference type="GeneID" id="19267354"/>
<feature type="compositionally biased region" description="Polar residues" evidence="6">
    <location>
        <begin position="366"/>
        <end position="375"/>
    </location>
</feature>
<dbReference type="OrthoDB" id="5401779at2759"/>
<dbReference type="GO" id="GO:0016020">
    <property type="term" value="C:membrane"/>
    <property type="evidence" value="ECO:0007669"/>
    <property type="project" value="UniProtKB-SubCell"/>
</dbReference>
<keyword evidence="4 7" id="KW-0472">Membrane</keyword>
<evidence type="ECO:0000256" key="2">
    <source>
        <dbReference type="ARBA" id="ARBA00022692"/>
    </source>
</evidence>
<protein>
    <recommendedName>
        <fullName evidence="8">Rhodopsin domain-containing protein</fullName>
    </recommendedName>
</protein>
<evidence type="ECO:0000256" key="3">
    <source>
        <dbReference type="ARBA" id="ARBA00022989"/>
    </source>
</evidence>
<evidence type="ECO:0000259" key="8">
    <source>
        <dbReference type="Pfam" id="PF20684"/>
    </source>
</evidence>
<keyword evidence="10" id="KW-1185">Reference proteome</keyword>
<gene>
    <name evidence="9" type="ORF">PFICI_02341</name>
</gene>
<keyword evidence="3 7" id="KW-1133">Transmembrane helix</keyword>
<dbReference type="InParanoid" id="W3XGJ4"/>
<dbReference type="EMBL" id="KI912110">
    <property type="protein sequence ID" value="ETS84316.1"/>
    <property type="molecule type" value="Genomic_DNA"/>
</dbReference>
<dbReference type="eggNOG" id="ENOG502SH77">
    <property type="taxonomic scope" value="Eukaryota"/>
</dbReference>
<reference evidence="10" key="1">
    <citation type="journal article" date="2015" name="BMC Genomics">
        <title>Genomic and transcriptomic analysis of the endophytic fungus Pestalotiopsis fici reveals its lifestyle and high potential for synthesis of natural products.</title>
        <authorList>
            <person name="Wang X."/>
            <person name="Zhang X."/>
            <person name="Liu L."/>
            <person name="Xiang M."/>
            <person name="Wang W."/>
            <person name="Sun X."/>
            <person name="Che Y."/>
            <person name="Guo L."/>
            <person name="Liu G."/>
            <person name="Guo L."/>
            <person name="Wang C."/>
            <person name="Yin W.B."/>
            <person name="Stadler M."/>
            <person name="Zhang X."/>
            <person name="Liu X."/>
        </authorList>
    </citation>
    <scope>NUCLEOTIDE SEQUENCE [LARGE SCALE GENOMIC DNA]</scope>
    <source>
        <strain evidence="10">W106-1 / CGMCC3.15140</strain>
    </source>
</reference>
<dbReference type="InterPro" id="IPR049326">
    <property type="entry name" value="Rhodopsin_dom_fungi"/>
</dbReference>
<sequence>MVTVDGVEVIMAPPDGYVVNFANPPQIGKTEIVSVIIVENILAFAFLCQRLYTKIFLLKKFQIEDATVLFAWATSVGTQAELLRLYVVKAVGVHAYEMPLERYQYFSRVIFAAPLVYTFTVASAKATLCLFYRRLSPFKTYQIFVWITMFLCVGSSMAIFFSLVFACKPIAASWDPQLAQIAQCLHRPAIYVATAGIGVFTDVILLALPVPVIVGLNMPTRQKIIVLFLFAIGSITLVTSIVRLVILLPSLTDQDQTYALTKGTLWICIESNLLIMCCCLPTLRRFFHHIAPSIIGERSSGAKSSSKGLERPGIRTFGSGPLQPKGAKYQLDTLMHTRVDECDDNDGRHSLRPDEHHHVTNIRGGTDSQSSNGDQNAGYESDDPILKPISKTVTVQVTYEPNKRP</sequence>
<dbReference type="KEGG" id="pfy:PFICI_02341"/>